<proteinExistence type="predicted"/>
<feature type="domain" description="Right handed beta helix" evidence="4">
    <location>
        <begin position="37"/>
        <end position="152"/>
    </location>
</feature>
<keyword evidence="3" id="KW-0812">Transmembrane</keyword>
<dbReference type="PANTHER" id="PTHR46769">
    <property type="entry name" value="POLYCYSTIC KIDNEY AND HEPATIC DISEASE 1 (AUTOSOMAL RECESSIVE)-LIKE 1"/>
    <property type="match status" value="1"/>
</dbReference>
<feature type="compositionally biased region" description="Basic and acidic residues" evidence="2">
    <location>
        <begin position="626"/>
        <end position="635"/>
    </location>
</feature>
<evidence type="ECO:0000256" key="3">
    <source>
        <dbReference type="SAM" id="Phobius"/>
    </source>
</evidence>
<dbReference type="SUPFAM" id="SSF51126">
    <property type="entry name" value="Pectin lyase-like"/>
    <property type="match status" value="1"/>
</dbReference>
<dbReference type="InterPro" id="IPR012334">
    <property type="entry name" value="Pectin_lyas_fold"/>
</dbReference>
<accession>A0A7S3IAG5</accession>
<sequence>MQSQVVLLTRNAKIKGSSGNWKCNFLVSDYLDYMTSDGIPRHRSGQVSLSNVEISNCGQTSNEKAALKFENTGLKPSKVESSVIKNSDAHGVYFASSSNIEFLSNFIYNTLKTGVLLDHVKNTKVLNNTLAKAGIGFSVSGSSGNVSVVSNEASEFHTGFSVDECQDSFKFLDNSAHTGQTGLLIAECSKVTDFSAYHTLTGIASSDSTQKFLENLVLVENSLGINFNSGIHLRNSYVCAKSQESFDYKLSCDSELLNEKLALRVLGHSLCENITLSKFQANECGVRSFVLESNLGYSSIEFKGTKLLNTSSDSLVYMEECTDCNNLVKDLDGSLLGNSYGGDVIPNYPEIAKNTCTFNEIMDGYVCAKDFQDSEEYGILTLRSPDKQRIPSITISSFSSFSNTYNQNFSSEMNYFAEPFEFSSLVYTGTSYNLTGTLPSKLEVGLLAPSQKKVILSLKYQDPNTVQVSEEGTVVEPIQYKAQNPRVCSLQDLHGTNRWFHEDKILQFVVSGGKQLTIEQVESLKLTLEIDTTIQEFFAEDGDTLFVDRLAAALGIPVYRIRIASVRKGSVVVNLLIKAQENKDDLEEVMKLVSSLTESGELENQLQVSVIKMQAEIDSKSASFETQKEPQKETQEDTEENTQSFSIDLEVIGALLIALLVTLSFILVFYLVCKYKRASEKVIQSSTVHKKEQSKKVHAAWDTEGEEEVANNPLQFFRRKRSSSTFQKDLHVEEAFEDLLPTGGQPLRTQTRTRSYKS</sequence>
<evidence type="ECO:0000259" key="4">
    <source>
        <dbReference type="Pfam" id="PF13229"/>
    </source>
</evidence>
<reference evidence="5" key="1">
    <citation type="submission" date="2021-01" db="EMBL/GenBank/DDBJ databases">
        <authorList>
            <person name="Corre E."/>
            <person name="Pelletier E."/>
            <person name="Niang G."/>
            <person name="Scheremetjew M."/>
            <person name="Finn R."/>
            <person name="Kale V."/>
            <person name="Holt S."/>
            <person name="Cochrane G."/>
            <person name="Meng A."/>
            <person name="Brown T."/>
            <person name="Cohen L."/>
        </authorList>
    </citation>
    <scope>NUCLEOTIDE SEQUENCE</scope>
</reference>
<protein>
    <recommendedName>
        <fullName evidence="4">Right handed beta helix domain-containing protein</fullName>
    </recommendedName>
</protein>
<dbReference type="InterPro" id="IPR011050">
    <property type="entry name" value="Pectin_lyase_fold/virulence"/>
</dbReference>
<dbReference type="Gene3D" id="2.160.20.10">
    <property type="entry name" value="Single-stranded right-handed beta-helix, Pectin lyase-like"/>
    <property type="match status" value="1"/>
</dbReference>
<dbReference type="Pfam" id="PF13229">
    <property type="entry name" value="Beta_helix"/>
    <property type="match status" value="1"/>
</dbReference>
<evidence type="ECO:0000313" key="5">
    <source>
        <dbReference type="EMBL" id="CAE0318270.1"/>
    </source>
</evidence>
<keyword evidence="3" id="KW-0472">Membrane</keyword>
<dbReference type="AlphaFoldDB" id="A0A7S3IAG5"/>
<dbReference type="EMBL" id="HBIF01001809">
    <property type="protein sequence ID" value="CAE0318270.1"/>
    <property type="molecule type" value="Transcribed_RNA"/>
</dbReference>
<gene>
    <name evidence="5" type="ORF">FSAL1345_LOCUS1539</name>
</gene>
<organism evidence="5">
    <name type="scientific">Fabrea salina</name>
    <dbReference type="NCBI Taxonomy" id="342563"/>
    <lineage>
        <taxon>Eukaryota</taxon>
        <taxon>Sar</taxon>
        <taxon>Alveolata</taxon>
        <taxon>Ciliophora</taxon>
        <taxon>Postciliodesmatophora</taxon>
        <taxon>Heterotrichea</taxon>
        <taxon>Heterotrichida</taxon>
        <taxon>Fabreidae</taxon>
        <taxon>Fabrea</taxon>
    </lineage>
</organism>
<evidence type="ECO:0000256" key="2">
    <source>
        <dbReference type="SAM" id="MobiDB-lite"/>
    </source>
</evidence>
<keyword evidence="3" id="KW-1133">Transmembrane helix</keyword>
<feature type="region of interest" description="Disordered" evidence="2">
    <location>
        <begin position="621"/>
        <end position="641"/>
    </location>
</feature>
<dbReference type="InterPro" id="IPR052387">
    <property type="entry name" value="Fibrocystin"/>
</dbReference>
<dbReference type="PANTHER" id="PTHR46769:SF2">
    <property type="entry name" value="FIBROCYSTIN-L ISOFORM 2 PRECURSOR-RELATED"/>
    <property type="match status" value="1"/>
</dbReference>
<feature type="transmembrane region" description="Helical" evidence="3">
    <location>
        <begin position="651"/>
        <end position="673"/>
    </location>
</feature>
<dbReference type="InterPro" id="IPR039448">
    <property type="entry name" value="Beta_helix"/>
</dbReference>
<keyword evidence="1" id="KW-0732">Signal</keyword>
<evidence type="ECO:0000256" key="1">
    <source>
        <dbReference type="ARBA" id="ARBA00022729"/>
    </source>
</evidence>
<name>A0A7S3IAG5_9CILI</name>